<feature type="non-terminal residue" evidence="3">
    <location>
        <position position="1"/>
    </location>
</feature>
<dbReference type="Gene3D" id="3.50.50.60">
    <property type="entry name" value="FAD/NAD(P)-binding domain"/>
    <property type="match status" value="1"/>
</dbReference>
<dbReference type="InterPro" id="IPR036188">
    <property type="entry name" value="FAD/NAD-bd_sf"/>
</dbReference>
<dbReference type="PANTHER" id="PTHR13847">
    <property type="entry name" value="SARCOSINE DEHYDROGENASE-RELATED"/>
    <property type="match status" value="1"/>
</dbReference>
<dbReference type="Gene3D" id="3.30.9.10">
    <property type="entry name" value="D-Amino Acid Oxidase, subunit A, domain 2"/>
    <property type="match status" value="1"/>
</dbReference>
<dbReference type="InterPro" id="IPR006076">
    <property type="entry name" value="FAD-dep_OxRdtase"/>
</dbReference>
<evidence type="ECO:0000259" key="2">
    <source>
        <dbReference type="Pfam" id="PF01266"/>
    </source>
</evidence>
<accession>A0A382S0C4</accession>
<dbReference type="EMBL" id="UINC01125473">
    <property type="protein sequence ID" value="SVD03323.1"/>
    <property type="molecule type" value="Genomic_DNA"/>
</dbReference>
<organism evidence="3">
    <name type="scientific">marine metagenome</name>
    <dbReference type="NCBI Taxonomy" id="408172"/>
    <lineage>
        <taxon>unclassified sequences</taxon>
        <taxon>metagenomes</taxon>
        <taxon>ecological metagenomes</taxon>
    </lineage>
</organism>
<sequence length="283" mass="31689">DVPVHFSMKGSLTPALSFEDGWDSKIRFFCEQNIPYEIWSSDKRRQLAPALSESCGEVMWVGEGQVSNREMHDALVTASRKLGVEIFENNVTGFVRDSSVIEAVVADSLEVRGKKFVMASGSWSSKLGSILDLSLPLKPIKGQMCRMQVESDQLDYTVHGLMTYIAPWRSGNGLVIGTTMEDRGFDSTIQEDVTQGLIDRAAQVIPCLKDAQLIESWVGLRPAAEDLMPVMGKSSRYKNLFYSTGHYRNGILQTPQQADYLVEIILETLADEIYEFSPDRYNL</sequence>
<evidence type="ECO:0000256" key="1">
    <source>
        <dbReference type="ARBA" id="ARBA00023002"/>
    </source>
</evidence>
<dbReference type="GO" id="GO:0016491">
    <property type="term" value="F:oxidoreductase activity"/>
    <property type="evidence" value="ECO:0007669"/>
    <property type="project" value="UniProtKB-KW"/>
</dbReference>
<dbReference type="SUPFAM" id="SSF54373">
    <property type="entry name" value="FAD-linked reductases, C-terminal domain"/>
    <property type="match status" value="1"/>
</dbReference>
<name>A0A382S0C4_9ZZZZ</name>
<keyword evidence="1" id="KW-0560">Oxidoreductase</keyword>
<dbReference type="AlphaFoldDB" id="A0A382S0C4"/>
<dbReference type="PANTHER" id="PTHR13847:SF289">
    <property type="entry name" value="GLYCINE OXIDASE"/>
    <property type="match status" value="1"/>
</dbReference>
<dbReference type="Pfam" id="PF01266">
    <property type="entry name" value="DAO"/>
    <property type="match status" value="1"/>
</dbReference>
<evidence type="ECO:0000313" key="3">
    <source>
        <dbReference type="EMBL" id="SVD03323.1"/>
    </source>
</evidence>
<dbReference type="GO" id="GO:0005737">
    <property type="term" value="C:cytoplasm"/>
    <property type="evidence" value="ECO:0007669"/>
    <property type="project" value="TreeGrafter"/>
</dbReference>
<gene>
    <name evidence="3" type="ORF">METZ01_LOCUS356177</name>
</gene>
<dbReference type="SUPFAM" id="SSF51905">
    <property type="entry name" value="FAD/NAD(P)-binding domain"/>
    <property type="match status" value="1"/>
</dbReference>
<feature type="domain" description="FAD dependent oxidoreductase" evidence="2">
    <location>
        <begin position="4"/>
        <end position="263"/>
    </location>
</feature>
<protein>
    <recommendedName>
        <fullName evidence="2">FAD dependent oxidoreductase domain-containing protein</fullName>
    </recommendedName>
</protein>
<reference evidence="3" key="1">
    <citation type="submission" date="2018-05" db="EMBL/GenBank/DDBJ databases">
        <authorList>
            <person name="Lanie J.A."/>
            <person name="Ng W.-L."/>
            <person name="Kazmierczak K.M."/>
            <person name="Andrzejewski T.M."/>
            <person name="Davidsen T.M."/>
            <person name="Wayne K.J."/>
            <person name="Tettelin H."/>
            <person name="Glass J.I."/>
            <person name="Rusch D."/>
            <person name="Podicherti R."/>
            <person name="Tsui H.-C.T."/>
            <person name="Winkler M.E."/>
        </authorList>
    </citation>
    <scope>NUCLEOTIDE SEQUENCE</scope>
</reference>
<proteinExistence type="predicted"/>